<dbReference type="AlphaFoldDB" id="A0A3Q7EHD6"/>
<proteinExistence type="predicted"/>
<feature type="domain" description="WRKY" evidence="7">
    <location>
        <begin position="164"/>
        <end position="229"/>
    </location>
</feature>
<dbReference type="EnsemblPlants" id="Solyc01g079260.3.1">
    <property type="protein sequence ID" value="Solyc01g079260.3.1"/>
    <property type="gene ID" value="Solyc01g079260.3"/>
</dbReference>
<keyword evidence="5" id="KW-0539">Nucleus</keyword>
<comment type="subcellular location">
    <subcellularLocation>
        <location evidence="1">Nucleus</location>
    </subcellularLocation>
</comment>
<dbReference type="Gramene" id="Solyc01g079260.3.1">
    <property type="protein sequence ID" value="Solyc01g079260.3.1"/>
    <property type="gene ID" value="Solyc01g079260.3"/>
</dbReference>
<gene>
    <name evidence="8" type="primary">LOC101263542</name>
</gene>
<feature type="compositionally biased region" description="Basic residues" evidence="6">
    <location>
        <begin position="142"/>
        <end position="151"/>
    </location>
</feature>
<feature type="compositionally biased region" description="Polar residues" evidence="6">
    <location>
        <begin position="102"/>
        <end position="118"/>
    </location>
</feature>
<dbReference type="OMA" id="DIKMEDH"/>
<keyword evidence="9" id="KW-1185">Reference proteome</keyword>
<feature type="region of interest" description="Disordered" evidence="6">
    <location>
        <begin position="102"/>
        <end position="154"/>
    </location>
</feature>
<keyword evidence="4" id="KW-0804">Transcription</keyword>
<sequence length="320" mass="36115">MESYKDIKMEDHHPMYFIDNNGFGVTNNHSFISDYSINPSSLGFMELLGFHQDFCSVFELPKEENHYPAVCVSEEELKPPSSSSVAAAEKQKSSTTTVVATGNVLNTPSTPNCSSISSEGHGDADGEVENHDQKNTNAKQQLKAKKTVSQKKQKEPRFAFMTKSEVDFLEDGYRWRKYGQKAVKNSPFPRNYYRCTNATCNVKKRVERCFSDPSIVVTTYEGKHTHPSPMNTMISRPNCYPINPVLPSLGTYTLPMQFNANQSFNDNLTSSNLAINHQLDHAAFVAQGRRFCSTNEILEDQENDLQNLMPSAVLKHDYNR</sequence>
<organism evidence="8">
    <name type="scientific">Solanum lycopersicum</name>
    <name type="common">Tomato</name>
    <name type="synonym">Lycopersicon esculentum</name>
    <dbReference type="NCBI Taxonomy" id="4081"/>
    <lineage>
        <taxon>Eukaryota</taxon>
        <taxon>Viridiplantae</taxon>
        <taxon>Streptophyta</taxon>
        <taxon>Embryophyta</taxon>
        <taxon>Tracheophyta</taxon>
        <taxon>Spermatophyta</taxon>
        <taxon>Magnoliopsida</taxon>
        <taxon>eudicotyledons</taxon>
        <taxon>Gunneridae</taxon>
        <taxon>Pentapetalae</taxon>
        <taxon>asterids</taxon>
        <taxon>lamiids</taxon>
        <taxon>Solanales</taxon>
        <taxon>Solanaceae</taxon>
        <taxon>Solanoideae</taxon>
        <taxon>Solaneae</taxon>
        <taxon>Solanum</taxon>
        <taxon>Solanum subgen. Lycopersicon</taxon>
    </lineage>
</organism>
<dbReference type="PANTHER" id="PTHR31221:SF289">
    <property type="entry name" value="WRKY TRANSCRIPTION FACTOR 68"/>
    <property type="match status" value="1"/>
</dbReference>
<reference evidence="8" key="1">
    <citation type="journal article" date="2012" name="Nature">
        <title>The tomato genome sequence provides insights into fleshy fruit evolution.</title>
        <authorList>
            <consortium name="Tomato Genome Consortium"/>
        </authorList>
    </citation>
    <scope>NUCLEOTIDE SEQUENCE [LARGE SCALE GENOMIC DNA]</scope>
    <source>
        <strain evidence="8">cv. Heinz 1706</strain>
    </source>
</reference>
<dbReference type="GO" id="GO:0005634">
    <property type="term" value="C:nucleus"/>
    <property type="evidence" value="ECO:0000318"/>
    <property type="project" value="GO_Central"/>
</dbReference>
<feature type="region of interest" description="Disordered" evidence="6">
    <location>
        <begin position="78"/>
        <end position="97"/>
    </location>
</feature>
<reference evidence="8" key="2">
    <citation type="submission" date="2019-01" db="UniProtKB">
        <authorList>
            <consortium name="EnsemblPlants"/>
        </authorList>
    </citation>
    <scope>IDENTIFICATION</scope>
    <source>
        <strain evidence="8">cv. Heinz 1706</strain>
    </source>
</reference>
<accession>A0A3Q7EHD6</accession>
<keyword evidence="3" id="KW-0238">DNA-binding</keyword>
<evidence type="ECO:0000313" key="8">
    <source>
        <dbReference type="EnsemblPlants" id="Solyc01g079260.3.1"/>
    </source>
</evidence>
<dbReference type="SMART" id="SM00774">
    <property type="entry name" value="WRKY"/>
    <property type="match status" value="1"/>
</dbReference>
<dbReference type="RefSeq" id="NP_001352737.1">
    <property type="nucleotide sequence ID" value="NM_001365808.1"/>
</dbReference>
<dbReference type="PROSITE" id="PS50811">
    <property type="entry name" value="WRKY"/>
    <property type="match status" value="1"/>
</dbReference>
<dbReference type="GO" id="GO:0000976">
    <property type="term" value="F:transcription cis-regulatory region binding"/>
    <property type="evidence" value="ECO:0000318"/>
    <property type="project" value="GO_Central"/>
</dbReference>
<evidence type="ECO:0000256" key="5">
    <source>
        <dbReference type="ARBA" id="ARBA00023242"/>
    </source>
</evidence>
<evidence type="ECO:0000256" key="4">
    <source>
        <dbReference type="ARBA" id="ARBA00023163"/>
    </source>
</evidence>
<name>A0A3Q7EHD6_SOLLC</name>
<dbReference type="GO" id="GO:0003700">
    <property type="term" value="F:DNA-binding transcription factor activity"/>
    <property type="evidence" value="ECO:0000318"/>
    <property type="project" value="GO_Central"/>
</dbReference>
<dbReference type="Gene3D" id="2.20.25.80">
    <property type="entry name" value="WRKY domain"/>
    <property type="match status" value="1"/>
</dbReference>
<dbReference type="OrthoDB" id="1927637at2759"/>
<dbReference type="InterPro" id="IPR003657">
    <property type="entry name" value="WRKY_dom"/>
</dbReference>
<dbReference type="FunFam" id="2.20.25.80:FF:000003">
    <property type="entry name" value="WRKY transcription factor 57"/>
    <property type="match status" value="1"/>
</dbReference>
<dbReference type="SMR" id="A0A3Q7EHD6"/>
<evidence type="ECO:0000256" key="3">
    <source>
        <dbReference type="ARBA" id="ARBA00023125"/>
    </source>
</evidence>
<evidence type="ECO:0000256" key="6">
    <source>
        <dbReference type="SAM" id="MobiDB-lite"/>
    </source>
</evidence>
<dbReference type="SUPFAM" id="SSF118290">
    <property type="entry name" value="WRKY DNA-binding domain"/>
    <property type="match status" value="1"/>
</dbReference>
<dbReference type="InterPro" id="IPR036576">
    <property type="entry name" value="WRKY_dom_sf"/>
</dbReference>
<dbReference type="InterPro" id="IPR044810">
    <property type="entry name" value="WRKY_plant"/>
</dbReference>
<keyword evidence="2" id="KW-0805">Transcription regulation</keyword>
<dbReference type="PaxDb" id="4081-Solyc01g079260.2.1"/>
<dbReference type="InParanoid" id="A0A3Q7EHD6"/>
<evidence type="ECO:0000313" key="9">
    <source>
        <dbReference type="Proteomes" id="UP000004994"/>
    </source>
</evidence>
<feature type="compositionally biased region" description="Basic and acidic residues" evidence="6">
    <location>
        <begin position="120"/>
        <end position="134"/>
    </location>
</feature>
<dbReference type="PANTHER" id="PTHR31221">
    <property type="entry name" value="WRKY TRANSCRIPTION FACTOR PROTEIN 1-RELATED"/>
    <property type="match status" value="1"/>
</dbReference>
<evidence type="ECO:0000259" key="7">
    <source>
        <dbReference type="PROSITE" id="PS50811"/>
    </source>
</evidence>
<dbReference type="GO" id="GO:0006355">
    <property type="term" value="P:regulation of DNA-templated transcription"/>
    <property type="evidence" value="ECO:0000318"/>
    <property type="project" value="GO_Central"/>
</dbReference>
<dbReference type="Pfam" id="PF03106">
    <property type="entry name" value="WRKY"/>
    <property type="match status" value="1"/>
</dbReference>
<evidence type="ECO:0000256" key="2">
    <source>
        <dbReference type="ARBA" id="ARBA00023015"/>
    </source>
</evidence>
<protein>
    <recommendedName>
        <fullName evidence="7">WRKY domain-containing protein</fullName>
    </recommendedName>
</protein>
<dbReference type="GeneID" id="101263542"/>
<dbReference type="Proteomes" id="UP000004994">
    <property type="component" value="Chromosome 1"/>
</dbReference>
<dbReference type="FunCoup" id="A0A3Q7EHD6">
    <property type="interactions" value="5"/>
</dbReference>
<evidence type="ECO:0000256" key="1">
    <source>
        <dbReference type="ARBA" id="ARBA00004123"/>
    </source>
</evidence>